<name>A0AAU9RH59_THLAR</name>
<dbReference type="GO" id="GO:0033615">
    <property type="term" value="P:mitochondrial proton-transporting ATP synthase complex assembly"/>
    <property type="evidence" value="ECO:0007669"/>
    <property type="project" value="TreeGrafter"/>
</dbReference>
<sequence length="163" mass="18075">MLRLKRLGSISPAFLNPRLFFTLEEKRSSGIPLSLPSRRTSERFLDIYEVSMFSPFCLDAENLGSKAAIEKERARIQDEMSRGYFADISEMKKHGGKIAMANKIVVPAMAAVKFPSLEVNHSDGTTLKLPITCNGNEVDSYKSVVPKATLLCLSFRASSQVVD</sequence>
<dbReference type="Pfam" id="PF05176">
    <property type="entry name" value="ATP-synt_10"/>
    <property type="match status" value="1"/>
</dbReference>
<keyword evidence="2" id="KW-1185">Reference proteome</keyword>
<protein>
    <submittedName>
        <fullName evidence="1">Uncharacterized protein</fullName>
    </submittedName>
</protein>
<evidence type="ECO:0000313" key="1">
    <source>
        <dbReference type="EMBL" id="CAH2041658.1"/>
    </source>
</evidence>
<evidence type="ECO:0000313" key="2">
    <source>
        <dbReference type="Proteomes" id="UP000836841"/>
    </source>
</evidence>
<reference evidence="1 2" key="1">
    <citation type="submission" date="2022-03" db="EMBL/GenBank/DDBJ databases">
        <authorList>
            <person name="Nunn A."/>
            <person name="Chopra R."/>
            <person name="Nunn A."/>
            <person name="Contreras Garrido A."/>
        </authorList>
    </citation>
    <scope>NUCLEOTIDE SEQUENCE [LARGE SCALE GENOMIC DNA]</scope>
</reference>
<dbReference type="AlphaFoldDB" id="A0AAU9RH59"/>
<dbReference type="InterPro" id="IPR007849">
    <property type="entry name" value="ATP10"/>
</dbReference>
<dbReference type="Proteomes" id="UP000836841">
    <property type="component" value="Unassembled WGS sequence"/>
</dbReference>
<dbReference type="EMBL" id="CAJVSB020000111">
    <property type="protein sequence ID" value="CAH2041658.1"/>
    <property type="molecule type" value="Genomic_DNA"/>
</dbReference>
<dbReference type="PANTHER" id="PTHR28106">
    <property type="entry name" value="MITOCHONDRIAL ATPASE COMPLEX SUBUNIT ATP10"/>
    <property type="match status" value="1"/>
</dbReference>
<proteinExistence type="predicted"/>
<dbReference type="GO" id="GO:0005743">
    <property type="term" value="C:mitochondrial inner membrane"/>
    <property type="evidence" value="ECO:0007669"/>
    <property type="project" value="TreeGrafter"/>
</dbReference>
<accession>A0AAU9RH59</accession>
<comment type="caution">
    <text evidence="1">The sequence shown here is derived from an EMBL/GenBank/DDBJ whole genome shotgun (WGS) entry which is preliminary data.</text>
</comment>
<dbReference type="PANTHER" id="PTHR28106:SF1">
    <property type="entry name" value="MITOCHONDRIAL ATPASE COMPLEX SUBUNIT ATP10"/>
    <property type="match status" value="1"/>
</dbReference>
<gene>
    <name evidence="1" type="ORF">TAV2_LOCUS4494</name>
</gene>
<organism evidence="1 2">
    <name type="scientific">Thlaspi arvense</name>
    <name type="common">Field penny-cress</name>
    <dbReference type="NCBI Taxonomy" id="13288"/>
    <lineage>
        <taxon>Eukaryota</taxon>
        <taxon>Viridiplantae</taxon>
        <taxon>Streptophyta</taxon>
        <taxon>Embryophyta</taxon>
        <taxon>Tracheophyta</taxon>
        <taxon>Spermatophyta</taxon>
        <taxon>Magnoliopsida</taxon>
        <taxon>eudicotyledons</taxon>
        <taxon>Gunneridae</taxon>
        <taxon>Pentapetalae</taxon>
        <taxon>rosids</taxon>
        <taxon>malvids</taxon>
        <taxon>Brassicales</taxon>
        <taxon>Brassicaceae</taxon>
        <taxon>Thlaspideae</taxon>
        <taxon>Thlaspi</taxon>
    </lineage>
</organism>